<dbReference type="Proteomes" id="UP000283509">
    <property type="component" value="Unassembled WGS sequence"/>
</dbReference>
<gene>
    <name evidence="2" type="ORF">C7M84_020877</name>
</gene>
<proteinExistence type="predicted"/>
<dbReference type="AlphaFoldDB" id="A0A3R7SHC6"/>
<evidence type="ECO:0000313" key="3">
    <source>
        <dbReference type="Proteomes" id="UP000283509"/>
    </source>
</evidence>
<dbReference type="EMBL" id="QCYY01004209">
    <property type="protein sequence ID" value="ROT61352.1"/>
    <property type="molecule type" value="Genomic_DNA"/>
</dbReference>
<keyword evidence="3" id="KW-1185">Reference proteome</keyword>
<protein>
    <submittedName>
        <fullName evidence="2">Uncharacterized protein</fullName>
    </submittedName>
</protein>
<feature type="region of interest" description="Disordered" evidence="1">
    <location>
        <begin position="363"/>
        <end position="388"/>
    </location>
</feature>
<feature type="region of interest" description="Disordered" evidence="1">
    <location>
        <begin position="1"/>
        <end position="25"/>
    </location>
</feature>
<reference evidence="2 3" key="2">
    <citation type="submission" date="2019-01" db="EMBL/GenBank/DDBJ databases">
        <title>The decoding of complex shrimp genome reveals the adaptation for benthos swimmer, frequently molting mechanism and breeding impact on genome.</title>
        <authorList>
            <person name="Sun Y."/>
            <person name="Gao Y."/>
            <person name="Yu Y."/>
        </authorList>
    </citation>
    <scope>NUCLEOTIDE SEQUENCE [LARGE SCALE GENOMIC DNA]</scope>
    <source>
        <tissue evidence="2">Muscle</tissue>
    </source>
</reference>
<comment type="caution">
    <text evidence="2">The sequence shown here is derived from an EMBL/GenBank/DDBJ whole genome shotgun (WGS) entry which is preliminary data.</text>
</comment>
<organism evidence="2 3">
    <name type="scientific">Penaeus vannamei</name>
    <name type="common">Whiteleg shrimp</name>
    <name type="synonym">Litopenaeus vannamei</name>
    <dbReference type="NCBI Taxonomy" id="6689"/>
    <lineage>
        <taxon>Eukaryota</taxon>
        <taxon>Metazoa</taxon>
        <taxon>Ecdysozoa</taxon>
        <taxon>Arthropoda</taxon>
        <taxon>Crustacea</taxon>
        <taxon>Multicrustacea</taxon>
        <taxon>Malacostraca</taxon>
        <taxon>Eumalacostraca</taxon>
        <taxon>Eucarida</taxon>
        <taxon>Decapoda</taxon>
        <taxon>Dendrobranchiata</taxon>
        <taxon>Penaeoidea</taxon>
        <taxon>Penaeidae</taxon>
        <taxon>Penaeus</taxon>
    </lineage>
</organism>
<feature type="compositionally biased region" description="Basic and acidic residues" evidence="1">
    <location>
        <begin position="8"/>
        <end position="20"/>
    </location>
</feature>
<name>A0A3R7SHC6_PENVA</name>
<dbReference type="PRINTS" id="PR01217">
    <property type="entry name" value="PRICHEXTENSN"/>
</dbReference>
<sequence length="417" mass="45933">MTRRNWRFRNDNNTDRDGDLKTPFPSPDHTQNCLLVILPGSITKRPTCVFFDTAATIISPSLPLSPFPPPSPLLSPASFLSPSPPLPSLLLTLSSPSLPPLLSPPLPLPLTPSFPLPPTHFSLLHPKTHPLPLPPYPLSAPPFYPVSLPAAHQKRQYPPRGRKITPLASQESPLPSLLITFTPAFDHFYAFFLPFSIFLFYISNLPSPPPSLSASSPFPFPLHLIPYSEPPTLHLLSITLIPNLYHPYPPLLPFPHPPPPPSFNPLPFSPSLHLIPTLPPLTTPAFNHPYPLYYPPPPSPPSPSLHLIPHSQHPPLPLTHHPLNHPPIPILPPLFPPNPLPSPPSHPPLTLLSITLTPLFTLLPTLPPTPSSSPPPPSPLLPPPPPTCVDSQRCRRWRRLGERHFTGEWEIKGKCVG</sequence>
<evidence type="ECO:0000313" key="2">
    <source>
        <dbReference type="EMBL" id="ROT61352.1"/>
    </source>
</evidence>
<evidence type="ECO:0000256" key="1">
    <source>
        <dbReference type="SAM" id="MobiDB-lite"/>
    </source>
</evidence>
<feature type="compositionally biased region" description="Pro residues" evidence="1">
    <location>
        <begin position="365"/>
        <end position="387"/>
    </location>
</feature>
<reference evidence="2 3" key="1">
    <citation type="submission" date="2018-04" db="EMBL/GenBank/DDBJ databases">
        <authorList>
            <person name="Zhang X."/>
            <person name="Yuan J."/>
            <person name="Li F."/>
            <person name="Xiang J."/>
        </authorList>
    </citation>
    <scope>NUCLEOTIDE SEQUENCE [LARGE SCALE GENOMIC DNA]</scope>
    <source>
        <tissue evidence="2">Muscle</tissue>
    </source>
</reference>
<accession>A0A3R7SHC6</accession>